<proteinExistence type="predicted"/>
<evidence type="ECO:0000256" key="1">
    <source>
        <dbReference type="SAM" id="MobiDB-lite"/>
    </source>
</evidence>
<comment type="caution">
    <text evidence="2">The sequence shown here is derived from an EMBL/GenBank/DDBJ whole genome shotgun (WGS) entry which is preliminary data.</text>
</comment>
<dbReference type="EMBL" id="JAROKS010000034">
    <property type="protein sequence ID" value="KAK1784576.1"/>
    <property type="molecule type" value="Genomic_DNA"/>
</dbReference>
<feature type="region of interest" description="Disordered" evidence="1">
    <location>
        <begin position="32"/>
        <end position="56"/>
    </location>
</feature>
<protein>
    <submittedName>
        <fullName evidence="2">Uncharacterized protein</fullName>
    </submittedName>
</protein>
<feature type="compositionally biased region" description="Low complexity" evidence="1">
    <location>
        <begin position="105"/>
        <end position="114"/>
    </location>
</feature>
<gene>
    <name evidence="2" type="ORF">P4O66_019980</name>
</gene>
<reference evidence="2" key="1">
    <citation type="submission" date="2023-03" db="EMBL/GenBank/DDBJ databases">
        <title>Electrophorus voltai genome.</title>
        <authorList>
            <person name="Bian C."/>
        </authorList>
    </citation>
    <scope>NUCLEOTIDE SEQUENCE</scope>
    <source>
        <strain evidence="2">CB-2022</strain>
        <tissue evidence="2">Muscle</tissue>
    </source>
</reference>
<evidence type="ECO:0000313" key="3">
    <source>
        <dbReference type="Proteomes" id="UP001239994"/>
    </source>
</evidence>
<organism evidence="2 3">
    <name type="scientific">Electrophorus voltai</name>
    <dbReference type="NCBI Taxonomy" id="2609070"/>
    <lineage>
        <taxon>Eukaryota</taxon>
        <taxon>Metazoa</taxon>
        <taxon>Chordata</taxon>
        <taxon>Craniata</taxon>
        <taxon>Vertebrata</taxon>
        <taxon>Euteleostomi</taxon>
        <taxon>Actinopterygii</taxon>
        <taxon>Neopterygii</taxon>
        <taxon>Teleostei</taxon>
        <taxon>Ostariophysi</taxon>
        <taxon>Gymnotiformes</taxon>
        <taxon>Gymnotoidei</taxon>
        <taxon>Gymnotidae</taxon>
        <taxon>Electrophorus</taxon>
    </lineage>
</organism>
<name>A0AAD9DJZ8_9TELE</name>
<sequence length="179" mass="17900">MEAQPVDGVRPVNGPSPARVAVFSESGCLGMQPKGVKPLRGKRVGSAQSARGIQPGGEAVPVARVCSASKPPAFPLRGVASGAAGAAARRGSRPPSGALPPRRCAATGSGSAGRVRGRRWLVSSGLELYSALPAPTSPLATRGRGRVPPRLPPPAGAEDGAPPLPTRLSTGPDCPQSVA</sequence>
<feature type="region of interest" description="Disordered" evidence="1">
    <location>
        <begin position="132"/>
        <end position="179"/>
    </location>
</feature>
<feature type="region of interest" description="Disordered" evidence="1">
    <location>
        <begin position="80"/>
        <end position="114"/>
    </location>
</feature>
<accession>A0AAD9DJZ8</accession>
<feature type="compositionally biased region" description="Low complexity" evidence="1">
    <location>
        <begin position="80"/>
        <end position="96"/>
    </location>
</feature>
<keyword evidence="3" id="KW-1185">Reference proteome</keyword>
<evidence type="ECO:0000313" key="2">
    <source>
        <dbReference type="EMBL" id="KAK1784576.1"/>
    </source>
</evidence>
<dbReference type="AlphaFoldDB" id="A0AAD9DJZ8"/>
<dbReference type="Proteomes" id="UP001239994">
    <property type="component" value="Unassembled WGS sequence"/>
</dbReference>